<dbReference type="Proteomes" id="UP000183413">
    <property type="component" value="Unassembled WGS sequence"/>
</dbReference>
<feature type="domain" description="Histidine kinase/HSP90-like ATPase" evidence="2">
    <location>
        <begin position="41"/>
        <end position="145"/>
    </location>
</feature>
<dbReference type="Gene3D" id="3.30.565.10">
    <property type="entry name" value="Histidine kinase-like ATPase, C-terminal domain"/>
    <property type="match status" value="1"/>
</dbReference>
<keyword evidence="4" id="KW-1185">Reference proteome</keyword>
<dbReference type="PANTHER" id="PTHR35526">
    <property type="entry name" value="ANTI-SIGMA-F FACTOR RSBW-RELATED"/>
    <property type="match status" value="1"/>
</dbReference>
<name>A0A1I5N6G0_9ACTN</name>
<dbReference type="Pfam" id="PF13581">
    <property type="entry name" value="HATPase_c_2"/>
    <property type="match status" value="1"/>
</dbReference>
<sequence length="149" mass="15939">MGINALNSGELDMSCVAARSTAGLVRTLVEFRLCEWGLTRIAGDVRQVAGELVANAAESTPGREIRVRFTREPRAVTIAVWDASDAMPVAQPIVELVLDDLVPDARALEPGHDAGMRGRGLPIVQALSADCGVTRTDPCGKWVWAKVAF</sequence>
<protein>
    <submittedName>
        <fullName evidence="3">Histidine kinase-like ATPase domain-containing protein</fullName>
    </submittedName>
</protein>
<dbReference type="InterPro" id="IPR003594">
    <property type="entry name" value="HATPase_dom"/>
</dbReference>
<dbReference type="EMBL" id="FOVH01000012">
    <property type="protein sequence ID" value="SFP17172.1"/>
    <property type="molecule type" value="Genomic_DNA"/>
</dbReference>
<dbReference type="InterPro" id="IPR050267">
    <property type="entry name" value="Anti-sigma-factor_SerPK"/>
</dbReference>
<dbReference type="PANTHER" id="PTHR35526:SF3">
    <property type="entry name" value="ANTI-SIGMA-F FACTOR RSBW"/>
    <property type="match status" value="1"/>
</dbReference>
<evidence type="ECO:0000313" key="3">
    <source>
        <dbReference type="EMBL" id="SFP17172.1"/>
    </source>
</evidence>
<dbReference type="SUPFAM" id="SSF55874">
    <property type="entry name" value="ATPase domain of HSP90 chaperone/DNA topoisomerase II/histidine kinase"/>
    <property type="match status" value="1"/>
</dbReference>
<dbReference type="InParanoid" id="A0A1I5N6G0"/>
<reference evidence="3 4" key="1">
    <citation type="submission" date="2016-10" db="EMBL/GenBank/DDBJ databases">
        <authorList>
            <person name="de Groot N.N."/>
        </authorList>
    </citation>
    <scope>NUCLEOTIDE SEQUENCE [LARGE SCALE GENOMIC DNA]</scope>
    <source>
        <strain evidence="3 4">DSM 43067</strain>
    </source>
</reference>
<dbReference type="eggNOG" id="COG0642">
    <property type="taxonomic scope" value="Bacteria"/>
</dbReference>
<dbReference type="InterPro" id="IPR036890">
    <property type="entry name" value="HATPase_C_sf"/>
</dbReference>
<dbReference type="GO" id="GO:0004674">
    <property type="term" value="F:protein serine/threonine kinase activity"/>
    <property type="evidence" value="ECO:0007669"/>
    <property type="project" value="UniProtKB-KW"/>
</dbReference>
<organism evidence="3 4">
    <name type="scientific">Actinomadura madurae</name>
    <dbReference type="NCBI Taxonomy" id="1993"/>
    <lineage>
        <taxon>Bacteria</taxon>
        <taxon>Bacillati</taxon>
        <taxon>Actinomycetota</taxon>
        <taxon>Actinomycetes</taxon>
        <taxon>Streptosporangiales</taxon>
        <taxon>Thermomonosporaceae</taxon>
        <taxon>Actinomadura</taxon>
    </lineage>
</organism>
<accession>A0A1I5N6G0</accession>
<gene>
    <name evidence="3" type="ORF">SAMN04489713_11228</name>
</gene>
<keyword evidence="3" id="KW-0808">Transferase</keyword>
<evidence type="ECO:0000313" key="4">
    <source>
        <dbReference type="Proteomes" id="UP000183413"/>
    </source>
</evidence>
<dbReference type="AlphaFoldDB" id="A0A1I5N6G0"/>
<evidence type="ECO:0000256" key="1">
    <source>
        <dbReference type="ARBA" id="ARBA00022527"/>
    </source>
</evidence>
<dbReference type="STRING" id="1993.SAMN04489713_11228"/>
<keyword evidence="3" id="KW-0418">Kinase</keyword>
<evidence type="ECO:0000259" key="2">
    <source>
        <dbReference type="Pfam" id="PF13581"/>
    </source>
</evidence>
<proteinExistence type="predicted"/>
<dbReference type="CDD" id="cd16936">
    <property type="entry name" value="HATPase_RsbW-like"/>
    <property type="match status" value="1"/>
</dbReference>
<keyword evidence="1" id="KW-0723">Serine/threonine-protein kinase</keyword>